<dbReference type="EMBL" id="JAAAMJ010000024">
    <property type="protein sequence ID" value="NDV88980.1"/>
    <property type="molecule type" value="Genomic_DNA"/>
</dbReference>
<dbReference type="AlphaFoldDB" id="A0A6L9MNB0"/>
<feature type="chain" id="PRO_5026681057" evidence="2">
    <location>
        <begin position="25"/>
        <end position="124"/>
    </location>
</feature>
<accession>A0A6L9MNB0</accession>
<name>A0A6L9MNB0_9HYPH</name>
<dbReference type="InterPro" id="IPR036557">
    <property type="entry name" value="Meth_DH_bsu_sf"/>
</dbReference>
<organism evidence="3 4">
    <name type="scientific">Aurantimonas aggregata</name>
    <dbReference type="NCBI Taxonomy" id="2047720"/>
    <lineage>
        <taxon>Bacteria</taxon>
        <taxon>Pseudomonadati</taxon>
        <taxon>Pseudomonadota</taxon>
        <taxon>Alphaproteobacteria</taxon>
        <taxon>Hyphomicrobiales</taxon>
        <taxon>Aurantimonadaceae</taxon>
        <taxon>Aurantimonas</taxon>
    </lineage>
</organism>
<dbReference type="InterPro" id="IPR003420">
    <property type="entry name" value="Meth_DH_bsu"/>
</dbReference>
<feature type="signal peptide" evidence="2">
    <location>
        <begin position="1"/>
        <end position="24"/>
    </location>
</feature>
<proteinExistence type="predicted"/>
<dbReference type="SUPFAM" id="SSF48666">
    <property type="entry name" value="Methanol dehydrogenase subunit"/>
    <property type="match status" value="1"/>
</dbReference>
<gene>
    <name evidence="3" type="ORF">GTW51_20065</name>
</gene>
<evidence type="ECO:0000313" key="3">
    <source>
        <dbReference type="EMBL" id="NDV88980.1"/>
    </source>
</evidence>
<evidence type="ECO:0000256" key="1">
    <source>
        <dbReference type="SAM" id="MobiDB-lite"/>
    </source>
</evidence>
<dbReference type="Proteomes" id="UP000476332">
    <property type="component" value="Unassembled WGS sequence"/>
</dbReference>
<dbReference type="GO" id="GO:0004022">
    <property type="term" value="F:alcohol dehydrogenase (NAD+) activity"/>
    <property type="evidence" value="ECO:0007669"/>
    <property type="project" value="InterPro"/>
</dbReference>
<protein>
    <submittedName>
        <fullName evidence="3">Methanol dehydrogenase</fullName>
    </submittedName>
</protein>
<evidence type="ECO:0000313" key="4">
    <source>
        <dbReference type="Proteomes" id="UP000476332"/>
    </source>
</evidence>
<keyword evidence="2" id="KW-0732">Signal</keyword>
<keyword evidence="4" id="KW-1185">Reference proteome</keyword>
<dbReference type="GO" id="GO:0015946">
    <property type="term" value="P:methanol oxidation"/>
    <property type="evidence" value="ECO:0007669"/>
    <property type="project" value="InterPro"/>
</dbReference>
<feature type="region of interest" description="Disordered" evidence="1">
    <location>
        <begin position="93"/>
        <end position="124"/>
    </location>
</feature>
<sequence>MKKIAILGGFAIAAASTAWVPALAYDGTNCRAPGNCWEAKPGYPEKVEGSEYDPQHDPMELNKQQESIQGMEARNAQRLNHFKQTGEFIFDVSEIPASSAGAGEDTDDGDASATDANEPEASGQ</sequence>
<evidence type="ECO:0000256" key="2">
    <source>
        <dbReference type="SAM" id="SignalP"/>
    </source>
</evidence>
<dbReference type="Pfam" id="PF02315">
    <property type="entry name" value="MDH"/>
    <property type="match status" value="1"/>
</dbReference>
<dbReference type="Gene3D" id="4.10.160.10">
    <property type="entry name" value="Methanol dehydrogenase, beta subunit"/>
    <property type="match status" value="1"/>
</dbReference>
<comment type="caution">
    <text evidence="3">The sequence shown here is derived from an EMBL/GenBank/DDBJ whole genome shotgun (WGS) entry which is preliminary data.</text>
</comment>
<reference evidence="3 4" key="1">
    <citation type="submission" date="2020-01" db="EMBL/GenBank/DDBJ databases">
        <title>Genomes of bacteria type strains.</title>
        <authorList>
            <person name="Chen J."/>
            <person name="Zhu S."/>
            <person name="Chen J."/>
        </authorList>
    </citation>
    <scope>NUCLEOTIDE SEQUENCE [LARGE SCALE GENOMIC DNA]</scope>
    <source>
        <strain evidence="3 4">KCTC 52919</strain>
    </source>
</reference>